<dbReference type="Gene3D" id="1.10.10.10">
    <property type="entry name" value="Winged helix-like DNA-binding domain superfamily/Winged helix DNA-binding domain"/>
    <property type="match status" value="1"/>
</dbReference>
<keyword evidence="2" id="KW-0238">DNA-binding</keyword>
<keyword evidence="6" id="KW-1185">Reference proteome</keyword>
<keyword evidence="3" id="KW-0804">Transcription</keyword>
<evidence type="ECO:0000313" key="6">
    <source>
        <dbReference type="Proteomes" id="UP001499967"/>
    </source>
</evidence>
<dbReference type="InterPro" id="IPR007278">
    <property type="entry name" value="DUF397"/>
</dbReference>
<comment type="caution">
    <text evidence="5">The sequence shown here is derived from an EMBL/GenBank/DDBJ whole genome shotgun (WGS) entry which is preliminary data.</text>
</comment>
<evidence type="ECO:0000256" key="3">
    <source>
        <dbReference type="ARBA" id="ARBA00023163"/>
    </source>
</evidence>
<dbReference type="PRINTS" id="PR00038">
    <property type="entry name" value="HTHLUXR"/>
</dbReference>
<dbReference type="InterPro" id="IPR000792">
    <property type="entry name" value="Tscrpt_reg_LuxR_C"/>
</dbReference>
<dbReference type="Pfam" id="PF00196">
    <property type="entry name" value="GerE"/>
    <property type="match status" value="1"/>
</dbReference>
<dbReference type="SUPFAM" id="SSF46894">
    <property type="entry name" value="C-terminal effector domain of the bipartite response regulators"/>
    <property type="match status" value="1"/>
</dbReference>
<accession>A0ABN1N915</accession>
<evidence type="ECO:0000256" key="1">
    <source>
        <dbReference type="ARBA" id="ARBA00023015"/>
    </source>
</evidence>
<dbReference type="SMART" id="SM00421">
    <property type="entry name" value="HTH_LUXR"/>
    <property type="match status" value="1"/>
</dbReference>
<protein>
    <recommendedName>
        <fullName evidence="4">HTH luxR-type domain-containing protein</fullName>
    </recommendedName>
</protein>
<dbReference type="InterPro" id="IPR036388">
    <property type="entry name" value="WH-like_DNA-bd_sf"/>
</dbReference>
<dbReference type="PANTHER" id="PTHR44688:SF16">
    <property type="entry name" value="DNA-BINDING TRANSCRIPTIONAL ACTIVATOR DEVR_DOSR"/>
    <property type="match status" value="1"/>
</dbReference>
<evidence type="ECO:0000256" key="2">
    <source>
        <dbReference type="ARBA" id="ARBA00023125"/>
    </source>
</evidence>
<evidence type="ECO:0000313" key="5">
    <source>
        <dbReference type="EMBL" id="GAA0897836.1"/>
    </source>
</evidence>
<reference evidence="5 6" key="1">
    <citation type="journal article" date="2019" name="Int. J. Syst. Evol. Microbiol.">
        <title>The Global Catalogue of Microorganisms (GCM) 10K type strain sequencing project: providing services to taxonomists for standard genome sequencing and annotation.</title>
        <authorList>
            <consortium name="The Broad Institute Genomics Platform"/>
            <consortium name="The Broad Institute Genome Sequencing Center for Infectious Disease"/>
            <person name="Wu L."/>
            <person name="Ma J."/>
        </authorList>
    </citation>
    <scope>NUCLEOTIDE SEQUENCE [LARGE SCALE GENOMIC DNA]</scope>
    <source>
        <strain evidence="5 6">JCM 11117</strain>
    </source>
</reference>
<dbReference type="CDD" id="cd06170">
    <property type="entry name" value="LuxR_C_like"/>
    <property type="match status" value="1"/>
</dbReference>
<sequence length="140" mass="15222">MTSWTRSSFCSGADCVEVAFTPTGVRLRDSKNPQQPPLRFSVEEWRQFIAAVGGRPAPDKAIVRLSAVDGRLHEVLTLIARGLSNAEIGAELHLTEDTVKTHVRRLLARLEVPTRAAAVQRGWELGLLGHTTPTGTGRSA</sequence>
<organism evidence="5 6">
    <name type="scientific">Pseudonocardia zijingensis</name>
    <dbReference type="NCBI Taxonomy" id="153376"/>
    <lineage>
        <taxon>Bacteria</taxon>
        <taxon>Bacillati</taxon>
        <taxon>Actinomycetota</taxon>
        <taxon>Actinomycetes</taxon>
        <taxon>Pseudonocardiales</taxon>
        <taxon>Pseudonocardiaceae</taxon>
        <taxon>Pseudonocardia</taxon>
    </lineage>
</organism>
<dbReference type="PROSITE" id="PS50043">
    <property type="entry name" value="HTH_LUXR_2"/>
    <property type="match status" value="1"/>
</dbReference>
<dbReference type="PANTHER" id="PTHR44688">
    <property type="entry name" value="DNA-BINDING TRANSCRIPTIONAL ACTIVATOR DEVR_DOSR"/>
    <property type="match status" value="1"/>
</dbReference>
<dbReference type="RefSeq" id="WP_343944945.1">
    <property type="nucleotide sequence ID" value="NZ_BAAAHP010000187.1"/>
</dbReference>
<dbReference type="PROSITE" id="PS00622">
    <property type="entry name" value="HTH_LUXR_1"/>
    <property type="match status" value="1"/>
</dbReference>
<keyword evidence="1" id="KW-0805">Transcription regulation</keyword>
<dbReference type="Pfam" id="PF04149">
    <property type="entry name" value="DUF397"/>
    <property type="match status" value="1"/>
</dbReference>
<feature type="domain" description="HTH luxR-type" evidence="4">
    <location>
        <begin position="61"/>
        <end position="126"/>
    </location>
</feature>
<dbReference type="EMBL" id="BAAAHP010000187">
    <property type="protein sequence ID" value="GAA0897836.1"/>
    <property type="molecule type" value="Genomic_DNA"/>
</dbReference>
<dbReference type="InterPro" id="IPR016032">
    <property type="entry name" value="Sig_transdc_resp-reg_C-effctor"/>
</dbReference>
<name>A0ABN1N915_9PSEU</name>
<proteinExistence type="predicted"/>
<evidence type="ECO:0000259" key="4">
    <source>
        <dbReference type="PROSITE" id="PS50043"/>
    </source>
</evidence>
<dbReference type="Proteomes" id="UP001499967">
    <property type="component" value="Unassembled WGS sequence"/>
</dbReference>
<gene>
    <name evidence="5" type="ORF">GCM10009559_59140</name>
</gene>